<evidence type="ECO:0008006" key="4">
    <source>
        <dbReference type="Google" id="ProtNLM"/>
    </source>
</evidence>
<organism evidence="2 3">
    <name type="scientific">Tessaracoccus oleiagri</name>
    <dbReference type="NCBI Taxonomy" id="686624"/>
    <lineage>
        <taxon>Bacteria</taxon>
        <taxon>Bacillati</taxon>
        <taxon>Actinomycetota</taxon>
        <taxon>Actinomycetes</taxon>
        <taxon>Propionibacteriales</taxon>
        <taxon>Propionibacteriaceae</taxon>
        <taxon>Tessaracoccus</taxon>
    </lineage>
</organism>
<reference evidence="2 3" key="1">
    <citation type="submission" date="2016-10" db="EMBL/GenBank/DDBJ databases">
        <authorList>
            <person name="de Groot N.N."/>
        </authorList>
    </citation>
    <scope>NUCLEOTIDE SEQUENCE [LARGE SCALE GENOMIC DNA]</scope>
    <source>
        <strain evidence="2 3">CGMCC 1.9159</strain>
    </source>
</reference>
<dbReference type="Proteomes" id="UP000199475">
    <property type="component" value="Unassembled WGS sequence"/>
</dbReference>
<evidence type="ECO:0000313" key="2">
    <source>
        <dbReference type="EMBL" id="SDL63684.1"/>
    </source>
</evidence>
<protein>
    <recommendedName>
        <fullName evidence="4">DUF4439 domain-containing protein</fullName>
    </recommendedName>
</protein>
<dbReference type="AlphaFoldDB" id="A0A1G9LPB7"/>
<dbReference type="STRING" id="686624.SAMN04488242_2218"/>
<dbReference type="EMBL" id="FNGP01000004">
    <property type="protein sequence ID" value="SDL63684.1"/>
    <property type="molecule type" value="Genomic_DNA"/>
</dbReference>
<name>A0A1G9LPB7_9ACTN</name>
<keyword evidence="3" id="KW-1185">Reference proteome</keyword>
<sequence>MKHKHTYRLGAMLLARRSVMLGAALGLVGCAGDPTILVPEGTAPRVREPDEPVQAPLMARAASLAAGVLEQVRSAQSGSWRDAATAQCEAQLARFNSMSPYAEPDPIFSPPAASATDLGGAVSTATAGLVVCADEADTVADRLLFLSAAAATAGLADTSSVPAEGGSPAFVETLDGQRQVALRHAWALVHGLEVGLGRLAAEEPLRAELGARLATAKALRNEIRDGFDGVAPSQPAAFALPTAMSDVASIREGWGALEVRLLEGLVLLAADEPGGEPLWPEQVAQAQAAGGRIPRWPGWD</sequence>
<proteinExistence type="predicted"/>
<keyword evidence="1" id="KW-0732">Signal</keyword>
<accession>A0A1G9LPB7</accession>
<feature type="signal peptide" evidence="1">
    <location>
        <begin position="1"/>
        <end position="23"/>
    </location>
</feature>
<gene>
    <name evidence="2" type="ORF">SAMN04488242_2218</name>
</gene>
<dbReference type="PROSITE" id="PS51257">
    <property type="entry name" value="PROKAR_LIPOPROTEIN"/>
    <property type="match status" value="1"/>
</dbReference>
<feature type="chain" id="PRO_5039704442" description="DUF4439 domain-containing protein" evidence="1">
    <location>
        <begin position="24"/>
        <end position="300"/>
    </location>
</feature>
<evidence type="ECO:0000313" key="3">
    <source>
        <dbReference type="Proteomes" id="UP000199475"/>
    </source>
</evidence>
<evidence type="ECO:0000256" key="1">
    <source>
        <dbReference type="SAM" id="SignalP"/>
    </source>
</evidence>